<accession>A0ABX1WHS9</accession>
<dbReference type="InterPro" id="IPR050204">
    <property type="entry name" value="AraC_XylS_family_regulators"/>
</dbReference>
<dbReference type="Proteomes" id="UP000599383">
    <property type="component" value="Unassembled WGS sequence"/>
</dbReference>
<dbReference type="RefSeq" id="WP_171364754.1">
    <property type="nucleotide sequence ID" value="NZ_WVQY01000024.1"/>
</dbReference>
<feature type="domain" description="HTH araC/xylS-type" evidence="4">
    <location>
        <begin position="224"/>
        <end position="322"/>
    </location>
</feature>
<dbReference type="PANTHER" id="PTHR46796:SF6">
    <property type="entry name" value="ARAC SUBFAMILY"/>
    <property type="match status" value="1"/>
</dbReference>
<comment type="caution">
    <text evidence="5">The sequence shown here is derived from an EMBL/GenBank/DDBJ whole genome shotgun (WGS) entry which is preliminary data.</text>
</comment>
<keyword evidence="1" id="KW-0805">Transcription regulation</keyword>
<organism evidence="5 6">
    <name type="scientific">Ruegeria atlantica</name>
    <dbReference type="NCBI Taxonomy" id="81569"/>
    <lineage>
        <taxon>Bacteria</taxon>
        <taxon>Pseudomonadati</taxon>
        <taxon>Pseudomonadota</taxon>
        <taxon>Alphaproteobacteria</taxon>
        <taxon>Rhodobacterales</taxon>
        <taxon>Roseobacteraceae</taxon>
        <taxon>Ruegeria</taxon>
    </lineage>
</organism>
<evidence type="ECO:0000313" key="6">
    <source>
        <dbReference type="Proteomes" id="UP000599383"/>
    </source>
</evidence>
<dbReference type="InterPro" id="IPR009057">
    <property type="entry name" value="Homeodomain-like_sf"/>
</dbReference>
<dbReference type="PROSITE" id="PS01124">
    <property type="entry name" value="HTH_ARAC_FAMILY_2"/>
    <property type="match status" value="1"/>
</dbReference>
<evidence type="ECO:0000313" key="5">
    <source>
        <dbReference type="EMBL" id="NOD32900.1"/>
    </source>
</evidence>
<gene>
    <name evidence="5" type="ORF">GS617_21775</name>
</gene>
<dbReference type="SUPFAM" id="SSF46689">
    <property type="entry name" value="Homeodomain-like"/>
    <property type="match status" value="1"/>
</dbReference>
<name>A0ABX1WHS9_9RHOB</name>
<dbReference type="EMBL" id="WVQY01000024">
    <property type="protein sequence ID" value="NOD32900.1"/>
    <property type="molecule type" value="Genomic_DNA"/>
</dbReference>
<sequence>MKHYVLANDRADLAKTGPEVPERIKYIDVILSDTRALASAEIVVEFYHALNSLVENCSYVVNLRVSGNDSVGGPLYWAGRTAIFWGDLENNWDVSGSRRTWISQVLNLSSRTVLVGGAVLLLVQMGRAGRHIVAVHPNFAAAALESGLESCGAATHLAADGHPHSATSRLSALRLLSEFVSIDHGEHIADALRSYIGLTEPTQKYESRLAARLVHRAKGDLLVVRTLDAMQENIEDPLTISDLSRLLKTSTRQLQRRFLSKTGAKLLSTYKDLRLERAQNLLQFTNMSQIEISAATGFSSPVALKRAFQRCYKTSPDDVRDRRFMGSMAPEGS</sequence>
<evidence type="ECO:0000256" key="1">
    <source>
        <dbReference type="ARBA" id="ARBA00023015"/>
    </source>
</evidence>
<keyword evidence="6" id="KW-1185">Reference proteome</keyword>
<evidence type="ECO:0000256" key="3">
    <source>
        <dbReference type="ARBA" id="ARBA00023163"/>
    </source>
</evidence>
<dbReference type="SMART" id="SM00342">
    <property type="entry name" value="HTH_ARAC"/>
    <property type="match status" value="1"/>
</dbReference>
<keyword evidence="2" id="KW-0238">DNA-binding</keyword>
<keyword evidence="3" id="KW-0804">Transcription</keyword>
<dbReference type="Gene3D" id="1.10.10.60">
    <property type="entry name" value="Homeodomain-like"/>
    <property type="match status" value="1"/>
</dbReference>
<dbReference type="InterPro" id="IPR018060">
    <property type="entry name" value="HTH_AraC"/>
</dbReference>
<evidence type="ECO:0000256" key="2">
    <source>
        <dbReference type="ARBA" id="ARBA00023125"/>
    </source>
</evidence>
<evidence type="ECO:0000259" key="4">
    <source>
        <dbReference type="PROSITE" id="PS01124"/>
    </source>
</evidence>
<protein>
    <submittedName>
        <fullName evidence="5">Helix-turn-helix domain-containing protein</fullName>
    </submittedName>
</protein>
<dbReference type="Pfam" id="PF12833">
    <property type="entry name" value="HTH_18"/>
    <property type="match status" value="1"/>
</dbReference>
<proteinExistence type="predicted"/>
<dbReference type="PANTHER" id="PTHR46796">
    <property type="entry name" value="HTH-TYPE TRANSCRIPTIONAL ACTIVATOR RHAS-RELATED"/>
    <property type="match status" value="1"/>
</dbReference>
<reference evidence="5 6" key="1">
    <citation type="submission" date="2019-12" db="EMBL/GenBank/DDBJ databases">
        <title>Ruegeria JWLKs population differentiation of coral mucus and skeleton niches.</title>
        <authorList>
            <person name="Luo D."/>
        </authorList>
    </citation>
    <scope>NUCLEOTIDE SEQUENCE [LARGE SCALE GENOMIC DNA]</scope>
    <source>
        <strain evidence="5 6">HKCCD6238</strain>
    </source>
</reference>